<protein>
    <submittedName>
        <fullName evidence="4">DUF853 family protein</fullName>
    </submittedName>
</protein>
<evidence type="ECO:0000256" key="2">
    <source>
        <dbReference type="ARBA" id="ARBA00022840"/>
    </source>
</evidence>
<dbReference type="PANTHER" id="PTHR20953:SF3">
    <property type="entry name" value="P-LOOP CONTAINING NUCLEOSIDE TRIPHOSPHATE HYDROLASES SUPERFAMILY PROTEIN"/>
    <property type="match status" value="1"/>
</dbReference>
<feature type="domain" description="AAA+ ATPase" evidence="3">
    <location>
        <begin position="137"/>
        <end position="274"/>
    </location>
</feature>
<organism evidence="4 5">
    <name type="scientific">Candidatus Fimadaptatus faecigallinarum</name>
    <dbReference type="NCBI Taxonomy" id="2840814"/>
    <lineage>
        <taxon>Bacteria</taxon>
        <taxon>Bacillati</taxon>
        <taxon>Bacillota</taxon>
        <taxon>Clostridia</taxon>
        <taxon>Eubacteriales</taxon>
        <taxon>Candidatus Fimadaptatus</taxon>
    </lineage>
</organism>
<dbReference type="InterPro" id="IPR027417">
    <property type="entry name" value="P-loop_NTPase"/>
</dbReference>
<dbReference type="SMART" id="SM00382">
    <property type="entry name" value="AAA"/>
    <property type="match status" value="1"/>
</dbReference>
<evidence type="ECO:0000256" key="1">
    <source>
        <dbReference type="ARBA" id="ARBA00022741"/>
    </source>
</evidence>
<reference evidence="4" key="2">
    <citation type="journal article" date="2021" name="PeerJ">
        <title>Extensive microbial diversity within the chicken gut microbiome revealed by metagenomics and culture.</title>
        <authorList>
            <person name="Gilroy R."/>
            <person name="Ravi A."/>
            <person name="Getino M."/>
            <person name="Pursley I."/>
            <person name="Horton D.L."/>
            <person name="Alikhan N.F."/>
            <person name="Baker D."/>
            <person name="Gharbi K."/>
            <person name="Hall N."/>
            <person name="Watson M."/>
            <person name="Adriaenssens E.M."/>
            <person name="Foster-Nyarko E."/>
            <person name="Jarju S."/>
            <person name="Secka A."/>
            <person name="Antonio M."/>
            <person name="Oren A."/>
            <person name="Chaudhuri R.R."/>
            <person name="La Ragione R."/>
            <person name="Hildebrand F."/>
            <person name="Pallen M.J."/>
        </authorList>
    </citation>
    <scope>NUCLEOTIDE SEQUENCE</scope>
    <source>
        <strain evidence="4">ChiSxjej2B14-8506</strain>
    </source>
</reference>
<sequence>MEWVDMVADALPEAIARALRDSPREWLQSACELRLRASGATLCAPGAMRRLCDVGEDGMRAAMASLTRGNMHALGECVRQGYVPLPGGFRAGICGRAIMRGGEVAGLEDVSGICIRITRMLPGASDGVMRHILHAGRARGALIVSAPGLGKTTLLRDIARNLSRAGLNVAVADERGELAGAGQDLGAHTDVMSLCPKAQALGMLVRALRPDALITDELGAPGDARAALDAARCGVAVIASAHAGDLRTALGRQELGEAISGGAFERIVVIGGPRPGEGVRVYDGKGRELC</sequence>
<dbReference type="AlphaFoldDB" id="A0A9D1LSF6"/>
<comment type="caution">
    <text evidence="4">The sequence shown here is derived from an EMBL/GenBank/DDBJ whole genome shotgun (WGS) entry which is preliminary data.</text>
</comment>
<dbReference type="Proteomes" id="UP000824123">
    <property type="component" value="Unassembled WGS sequence"/>
</dbReference>
<gene>
    <name evidence="4" type="ORF">IAC59_07845</name>
</gene>
<evidence type="ECO:0000313" key="5">
    <source>
        <dbReference type="Proteomes" id="UP000824123"/>
    </source>
</evidence>
<dbReference type="Pfam" id="PF19568">
    <property type="entry name" value="Spore_III_AA"/>
    <property type="match status" value="1"/>
</dbReference>
<name>A0A9D1LSF6_9FIRM</name>
<keyword evidence="1" id="KW-0547">Nucleotide-binding</keyword>
<dbReference type="EMBL" id="DVNK01000050">
    <property type="protein sequence ID" value="HIU47157.1"/>
    <property type="molecule type" value="Genomic_DNA"/>
</dbReference>
<evidence type="ECO:0000313" key="4">
    <source>
        <dbReference type="EMBL" id="HIU47157.1"/>
    </source>
</evidence>
<dbReference type="PANTHER" id="PTHR20953">
    <property type="entry name" value="KINASE-RELATED"/>
    <property type="match status" value="1"/>
</dbReference>
<dbReference type="Gene3D" id="3.40.50.300">
    <property type="entry name" value="P-loop containing nucleotide triphosphate hydrolases"/>
    <property type="match status" value="1"/>
</dbReference>
<dbReference type="SUPFAM" id="SSF52540">
    <property type="entry name" value="P-loop containing nucleoside triphosphate hydrolases"/>
    <property type="match status" value="1"/>
</dbReference>
<keyword evidence="2" id="KW-0067">ATP-binding</keyword>
<accession>A0A9D1LSF6</accession>
<reference evidence="4" key="1">
    <citation type="submission" date="2020-10" db="EMBL/GenBank/DDBJ databases">
        <authorList>
            <person name="Gilroy R."/>
        </authorList>
    </citation>
    <scope>NUCLEOTIDE SEQUENCE</scope>
    <source>
        <strain evidence="4">ChiSxjej2B14-8506</strain>
    </source>
</reference>
<proteinExistence type="predicted"/>
<evidence type="ECO:0000259" key="3">
    <source>
        <dbReference type="SMART" id="SM00382"/>
    </source>
</evidence>
<dbReference type="GO" id="GO:0005524">
    <property type="term" value="F:ATP binding"/>
    <property type="evidence" value="ECO:0007669"/>
    <property type="project" value="UniProtKB-KW"/>
</dbReference>
<dbReference type="InterPro" id="IPR045735">
    <property type="entry name" value="Spore_III_AA_AAA+_ATPase"/>
</dbReference>
<dbReference type="InterPro" id="IPR003593">
    <property type="entry name" value="AAA+_ATPase"/>
</dbReference>